<evidence type="ECO:0000313" key="2">
    <source>
        <dbReference type="Proteomes" id="UP000304947"/>
    </source>
</evidence>
<sequence length="522" mass="59463">MNDNGMNTDRKEQFLWERVYQEAQIDVAAANERIQTVIGWEQEARDAQFQLIIGPWHMPLPRELQRQLPKPPVRKITTAVNLDPQKLPIDRTVPSQNVRMSYRQTEPSNQLERILHNKHLAEQLASTQSTMPVTQPFLLREIDLPILTKSGNVGKGPTETANTLKRKLSKLKDPQDTEDGSLAEVLPKYSILPTFRQQFHISEPNSESTSPPRRHTMPPIEAVLAHGFRNINLNRPTEPPITPRSHAFDPWTDLLLGHRVLTPTPAFLLSLSAFRSDDSEDSYWKSSLPVIISYHLANPATLVDETRLESLTFCLPAPKEYIFFDTRTGRRIPTRARQPNHKYEGPETNTEIRMIRMVLPPIIPKKLYERKDQQEPFTDWLILCLSTPAPPPAVTHTHHLRSTTQVPPQPYTMIVFPTHLFKEKEFVASETSISPVDQQEDVATTMMMRFDGRGKLPLMYGINRDSAFAERWVQGVVDNDIVDVDSEKLEAGASEKVAHVADISQWRDVGTDTTKAIQLGKL</sequence>
<proteinExistence type="predicted"/>
<gene>
    <name evidence="1" type="ORF">D6C83_02265</name>
</gene>
<reference evidence="1 2" key="1">
    <citation type="submission" date="2018-10" db="EMBL/GenBank/DDBJ databases">
        <title>Fifty Aureobasidium pullulans genomes reveal a recombining polyextremotolerant generalist.</title>
        <authorList>
            <person name="Gostincar C."/>
            <person name="Turk M."/>
            <person name="Zajc J."/>
            <person name="Gunde-Cimerman N."/>
        </authorList>
    </citation>
    <scope>NUCLEOTIDE SEQUENCE [LARGE SCALE GENOMIC DNA]</scope>
    <source>
        <strain evidence="1 2">EXF-3380</strain>
    </source>
</reference>
<protein>
    <submittedName>
        <fullName evidence="1">Uncharacterized protein</fullName>
    </submittedName>
</protein>
<accession>A0A4T0DZS0</accession>
<organism evidence="1 2">
    <name type="scientific">Aureobasidium pullulans</name>
    <name type="common">Black yeast</name>
    <name type="synonym">Pullularia pullulans</name>
    <dbReference type="NCBI Taxonomy" id="5580"/>
    <lineage>
        <taxon>Eukaryota</taxon>
        <taxon>Fungi</taxon>
        <taxon>Dikarya</taxon>
        <taxon>Ascomycota</taxon>
        <taxon>Pezizomycotina</taxon>
        <taxon>Dothideomycetes</taxon>
        <taxon>Dothideomycetidae</taxon>
        <taxon>Dothideales</taxon>
        <taxon>Saccotheciaceae</taxon>
        <taxon>Aureobasidium</taxon>
    </lineage>
</organism>
<dbReference type="Proteomes" id="UP000304947">
    <property type="component" value="Unassembled WGS sequence"/>
</dbReference>
<comment type="caution">
    <text evidence="1">The sequence shown here is derived from an EMBL/GenBank/DDBJ whole genome shotgun (WGS) entry which is preliminary data.</text>
</comment>
<dbReference type="EMBL" id="QZBU01000474">
    <property type="protein sequence ID" value="TIA66716.1"/>
    <property type="molecule type" value="Genomic_DNA"/>
</dbReference>
<name>A0A4T0DZS0_AURPU</name>
<evidence type="ECO:0000313" key="1">
    <source>
        <dbReference type="EMBL" id="TIA66716.1"/>
    </source>
</evidence>
<dbReference type="AlphaFoldDB" id="A0A4T0DZS0"/>